<dbReference type="UniPathway" id="UPA00378"/>
<dbReference type="GO" id="GO:0005509">
    <property type="term" value="F:calcium ion binding"/>
    <property type="evidence" value="ECO:0007669"/>
    <property type="project" value="InterPro"/>
</dbReference>
<feature type="disulfide bond" evidence="8">
    <location>
        <begin position="363"/>
        <end position="392"/>
    </location>
</feature>
<dbReference type="InterPro" id="IPR001382">
    <property type="entry name" value="Glyco_hydro_47"/>
</dbReference>
<evidence type="ECO:0000313" key="10">
    <source>
        <dbReference type="EMBL" id="KXJ92788.1"/>
    </source>
</evidence>
<gene>
    <name evidence="10" type="ORF">Micbo1qcDRAFT_145852</name>
</gene>
<dbReference type="InterPro" id="IPR036026">
    <property type="entry name" value="Seven-hairpin_glycosidases"/>
</dbReference>
<evidence type="ECO:0000256" key="1">
    <source>
        <dbReference type="ARBA" id="ARBA00001913"/>
    </source>
</evidence>
<comment type="similarity">
    <text evidence="3 9">Belongs to the glycosyl hydrolase 47 family.</text>
</comment>
<feature type="active site" evidence="6">
    <location>
        <position position="480"/>
    </location>
</feature>
<protein>
    <recommendedName>
        <fullName evidence="9">alpha-1,2-Mannosidase</fullName>
        <ecNumber evidence="9">3.2.1.-</ecNumber>
    </recommendedName>
</protein>
<keyword evidence="4 9" id="KW-0378">Hydrolase</keyword>
<dbReference type="GO" id="GO:0005783">
    <property type="term" value="C:endoplasmic reticulum"/>
    <property type="evidence" value="ECO:0007669"/>
    <property type="project" value="TreeGrafter"/>
</dbReference>
<sequence length="586" mass="65920">MGPGGHFKDNVPYRAIKQWKKLPPRFPVKTVHVLPTELPLPGSVPRVQAAAREETPAARKERLARRDAVRESFLHSWNGYKKHAWMHDEVGPVSGEPADPFGGWAATLVDALDTLWIMGLTDEFEEAVKACEGIDFSRTSAELVNIFETTIRYLGGFLAAYELSGKKYPVLLRKAVQVADLVMCAFDTPTHLPVARWDWRQYTGGMTQAAHPRTLVAEVGSLSLELTKLTQLTGDQQYYDAVKRISDQFEKSQPHTSLPGMWPVFVDPSTWPMGFKSHDYTLGGMSDSLYEYFPKQYLLLGGVLAQPRRLYEGFIDVAKRHLLRRAANPDNIPISFFVDAHVSAPGAWNTDVSSNNHAQHLTCFTGGMVGLAAKVFERHEDLEIAAQLTDGCVWAYNATATGLGPETFAFIPCGEEVRKGDDCAWSQDRWATALWKQWRTARYDTGEKPNWEELQKILDERHFPKGMVNVDDHRYILRPEAIESVFIMYRITGEQSWADKAWTMFAAVEAATRTNIAAASIADVLVKEASAGTTQQKDSMESFWLAETLKYFYLVFETPDVVSLDEWVLNTEAHPLRRADAPWPAS</sequence>
<organism evidence="10 11">
    <name type="scientific">Microdochium bolleyi</name>
    <dbReference type="NCBI Taxonomy" id="196109"/>
    <lineage>
        <taxon>Eukaryota</taxon>
        <taxon>Fungi</taxon>
        <taxon>Dikarya</taxon>
        <taxon>Ascomycota</taxon>
        <taxon>Pezizomycotina</taxon>
        <taxon>Sordariomycetes</taxon>
        <taxon>Xylariomycetidae</taxon>
        <taxon>Xylariales</taxon>
        <taxon>Microdochiaceae</taxon>
        <taxon>Microdochium</taxon>
    </lineage>
</organism>
<reference evidence="11" key="1">
    <citation type="submission" date="2016-02" db="EMBL/GenBank/DDBJ databases">
        <title>Draft genome sequence of Microdochium bolleyi, a fungal endophyte of beachgrass.</title>
        <authorList>
            <consortium name="DOE Joint Genome Institute"/>
            <person name="David A.S."/>
            <person name="May G."/>
            <person name="Haridas S."/>
            <person name="Lim J."/>
            <person name="Wang M."/>
            <person name="Labutti K."/>
            <person name="Lipzen A."/>
            <person name="Barry K."/>
            <person name="Grigoriev I.V."/>
        </authorList>
    </citation>
    <scope>NUCLEOTIDE SEQUENCE [LARGE SCALE GENOMIC DNA]</scope>
    <source>
        <strain evidence="11">J235TASD1</strain>
    </source>
</reference>
<accession>A0A136J6H2</accession>
<dbReference type="Gene3D" id="1.50.10.10">
    <property type="match status" value="1"/>
</dbReference>
<comment type="cofactor">
    <cofactor evidence="1 7">
        <name>Ca(2+)</name>
        <dbReference type="ChEBI" id="CHEBI:29108"/>
    </cofactor>
</comment>
<dbReference type="GO" id="GO:0004571">
    <property type="term" value="F:mannosyl-oligosaccharide 1,2-alpha-mannosidase activity"/>
    <property type="evidence" value="ECO:0007669"/>
    <property type="project" value="InterPro"/>
</dbReference>
<keyword evidence="7" id="KW-0106">Calcium</keyword>
<evidence type="ECO:0000256" key="7">
    <source>
        <dbReference type="PIRSR" id="PIRSR601382-2"/>
    </source>
</evidence>
<dbReference type="GO" id="GO:0036503">
    <property type="term" value="P:ERAD pathway"/>
    <property type="evidence" value="ECO:0007669"/>
    <property type="project" value="UniProtKB-ARBA"/>
</dbReference>
<dbReference type="PANTHER" id="PTHR11742:SF49">
    <property type="entry name" value="ALPHA-1,2-MANNOSIDASE"/>
    <property type="match status" value="1"/>
</dbReference>
<keyword evidence="11" id="KW-1185">Reference proteome</keyword>
<evidence type="ECO:0000256" key="3">
    <source>
        <dbReference type="ARBA" id="ARBA00007658"/>
    </source>
</evidence>
<dbReference type="EMBL" id="KQ964248">
    <property type="protein sequence ID" value="KXJ92788.1"/>
    <property type="molecule type" value="Genomic_DNA"/>
</dbReference>
<evidence type="ECO:0000313" key="11">
    <source>
        <dbReference type="Proteomes" id="UP000070501"/>
    </source>
</evidence>
<keyword evidence="9" id="KW-0326">Glycosidase</keyword>
<feature type="active site" description="Proton donor" evidence="6">
    <location>
        <position position="148"/>
    </location>
</feature>
<dbReference type="AlphaFoldDB" id="A0A136J6H2"/>
<evidence type="ECO:0000256" key="8">
    <source>
        <dbReference type="PIRSR" id="PIRSR601382-3"/>
    </source>
</evidence>
<dbReference type="OrthoDB" id="8118055at2759"/>
<feature type="binding site" evidence="7">
    <location>
        <position position="571"/>
    </location>
    <ligand>
        <name>Ca(2+)</name>
        <dbReference type="ChEBI" id="CHEBI:29108"/>
    </ligand>
</feature>
<evidence type="ECO:0000256" key="9">
    <source>
        <dbReference type="RuleBase" id="RU361193"/>
    </source>
</evidence>
<dbReference type="InParanoid" id="A0A136J6H2"/>
<comment type="pathway">
    <text evidence="2">Protein modification; protein glycosylation.</text>
</comment>
<dbReference type="InterPro" id="IPR050749">
    <property type="entry name" value="Glycosyl_Hydrolase_47"/>
</dbReference>
<keyword evidence="5 8" id="KW-1015">Disulfide bond</keyword>
<dbReference type="PRINTS" id="PR00747">
    <property type="entry name" value="GLYHDRLASE47"/>
</dbReference>
<dbReference type="STRING" id="196109.A0A136J6H2"/>
<feature type="active site" evidence="6">
    <location>
        <position position="287"/>
    </location>
</feature>
<dbReference type="SUPFAM" id="SSF48225">
    <property type="entry name" value="Seven-hairpin glycosidases"/>
    <property type="match status" value="1"/>
</dbReference>
<evidence type="ECO:0000256" key="2">
    <source>
        <dbReference type="ARBA" id="ARBA00004922"/>
    </source>
</evidence>
<keyword evidence="7" id="KW-0479">Metal-binding</keyword>
<name>A0A136J6H2_9PEZI</name>
<dbReference type="EC" id="3.2.1.-" evidence="9"/>
<feature type="active site" description="Proton donor" evidence="6">
    <location>
        <position position="406"/>
    </location>
</feature>
<evidence type="ECO:0000256" key="4">
    <source>
        <dbReference type="ARBA" id="ARBA00022801"/>
    </source>
</evidence>
<evidence type="ECO:0000256" key="6">
    <source>
        <dbReference type="PIRSR" id="PIRSR601382-1"/>
    </source>
</evidence>
<dbReference type="GO" id="GO:0016020">
    <property type="term" value="C:membrane"/>
    <property type="evidence" value="ECO:0007669"/>
    <property type="project" value="InterPro"/>
</dbReference>
<dbReference type="InterPro" id="IPR012341">
    <property type="entry name" value="6hp_glycosidase-like_sf"/>
</dbReference>
<dbReference type="FunFam" id="1.50.10.10:FF:000037">
    <property type="entry name" value="alpha-1,2-Mannosidase"/>
    <property type="match status" value="1"/>
</dbReference>
<dbReference type="Pfam" id="PF01532">
    <property type="entry name" value="Glyco_hydro_47"/>
    <property type="match status" value="1"/>
</dbReference>
<dbReference type="Proteomes" id="UP000070501">
    <property type="component" value="Unassembled WGS sequence"/>
</dbReference>
<dbReference type="PANTHER" id="PTHR11742">
    <property type="entry name" value="MANNOSYL-OLIGOSACCHARIDE ALPHA-1,2-MANNOSIDASE-RELATED"/>
    <property type="match status" value="1"/>
</dbReference>
<dbReference type="GO" id="GO:0005975">
    <property type="term" value="P:carbohydrate metabolic process"/>
    <property type="evidence" value="ECO:0007669"/>
    <property type="project" value="InterPro"/>
</dbReference>
<evidence type="ECO:0000256" key="5">
    <source>
        <dbReference type="ARBA" id="ARBA00023157"/>
    </source>
</evidence>
<proteinExistence type="inferred from homology"/>